<dbReference type="NCBIfam" id="TIGR00486">
    <property type="entry name" value="YbgI_SA1388"/>
    <property type="match status" value="1"/>
</dbReference>
<dbReference type="PANTHER" id="PTHR13799:SF14">
    <property type="entry name" value="GTP CYCLOHYDROLASE 1 TYPE 2 HOMOLOG"/>
    <property type="match status" value="1"/>
</dbReference>
<keyword evidence="3 4" id="KW-0479">Metal-binding</keyword>
<feature type="binding site" evidence="4">
    <location>
        <position position="66"/>
    </location>
    <ligand>
        <name>a divalent metal cation</name>
        <dbReference type="ChEBI" id="CHEBI:60240"/>
        <label>1</label>
    </ligand>
</feature>
<dbReference type="InterPro" id="IPR002678">
    <property type="entry name" value="DUF34/NIF3"/>
</dbReference>
<keyword evidence="6" id="KW-1185">Reference proteome</keyword>
<dbReference type="PANTHER" id="PTHR13799">
    <property type="entry name" value="NGG1 INTERACTING FACTOR 3"/>
    <property type="match status" value="1"/>
</dbReference>
<dbReference type="GO" id="GO:0046872">
    <property type="term" value="F:metal ion binding"/>
    <property type="evidence" value="ECO:0007669"/>
    <property type="project" value="UniProtKB-KW"/>
</dbReference>
<feature type="binding site" evidence="4">
    <location>
        <position position="232"/>
    </location>
    <ligand>
        <name>a divalent metal cation</name>
        <dbReference type="ChEBI" id="CHEBI:60240"/>
        <label>1</label>
    </ligand>
</feature>
<gene>
    <name evidence="5" type="ORF">H8730_09505</name>
</gene>
<evidence type="ECO:0000256" key="4">
    <source>
        <dbReference type="PIRSR" id="PIRSR602678-1"/>
    </source>
</evidence>
<feature type="binding site" evidence="4">
    <location>
        <position position="105"/>
    </location>
    <ligand>
        <name>a divalent metal cation</name>
        <dbReference type="ChEBI" id="CHEBI:60240"/>
        <label>1</label>
    </ligand>
</feature>
<protein>
    <recommendedName>
        <fullName evidence="2">GTP cyclohydrolase 1 type 2 homolog</fullName>
    </recommendedName>
</protein>
<dbReference type="Pfam" id="PF01784">
    <property type="entry name" value="DUF34_NIF3"/>
    <property type="match status" value="1"/>
</dbReference>
<dbReference type="InterPro" id="IPR036069">
    <property type="entry name" value="DUF34/NIF3_sf"/>
</dbReference>
<dbReference type="Proteomes" id="UP000657006">
    <property type="component" value="Unassembled WGS sequence"/>
</dbReference>
<proteinExistence type="inferred from homology"/>
<dbReference type="SUPFAM" id="SSF102705">
    <property type="entry name" value="NIF3 (NGG1p interacting factor 3)-like"/>
    <property type="match status" value="1"/>
</dbReference>
<comment type="caution">
    <text evidence="5">The sequence shown here is derived from an EMBL/GenBank/DDBJ whole genome shotgun (WGS) entry which is preliminary data.</text>
</comment>
<evidence type="ECO:0000313" key="6">
    <source>
        <dbReference type="Proteomes" id="UP000657006"/>
    </source>
</evidence>
<evidence type="ECO:0000256" key="3">
    <source>
        <dbReference type="ARBA" id="ARBA00022723"/>
    </source>
</evidence>
<feature type="binding site" evidence="4">
    <location>
        <position position="67"/>
    </location>
    <ligand>
        <name>a divalent metal cation</name>
        <dbReference type="ChEBI" id="CHEBI:60240"/>
        <label>1</label>
    </ligand>
</feature>
<dbReference type="Gene3D" id="3.40.1390.30">
    <property type="entry name" value="NIF3 (NGG1p interacting factor 3)-like"/>
    <property type="match status" value="2"/>
</dbReference>
<accession>A0A926HXH9</accession>
<feature type="binding site" evidence="4">
    <location>
        <position position="228"/>
    </location>
    <ligand>
        <name>a divalent metal cation</name>
        <dbReference type="ChEBI" id="CHEBI:60240"/>
        <label>1</label>
    </ligand>
</feature>
<organism evidence="5 6">
    <name type="scientific">Bianquea renquensis</name>
    <dbReference type="NCBI Taxonomy" id="2763661"/>
    <lineage>
        <taxon>Bacteria</taxon>
        <taxon>Bacillati</taxon>
        <taxon>Bacillota</taxon>
        <taxon>Clostridia</taxon>
        <taxon>Eubacteriales</taxon>
        <taxon>Bianqueaceae</taxon>
        <taxon>Bianquea</taxon>
    </lineage>
</organism>
<evidence type="ECO:0000313" key="5">
    <source>
        <dbReference type="EMBL" id="MBC8543782.1"/>
    </source>
</evidence>
<sequence>MDITVSQICRWMEEWADPTMAESYDNVGLLIGRCDRKVKTLVTALDATEAVIAYAIEKDAQMIVTHHPMPFRPVRRITDESRDGGRILSLAEHQIALYAAHTNLDCAIGGTNDMVARRLGLLGVHPLVPKPEFGQGAGMGRIGTLPEAVKLETFLDHVKRTLAIPYVRVVSGTIDRAVLRVALCTGSGMEFVQNAYEQKADVYLTGDITYHGAEEALTMDMVLVDGGHYGTEQIAAEEIREYLMGKTSDLKVIRYPSGQDVFQIC</sequence>
<name>A0A926HXH9_9FIRM</name>
<dbReference type="EMBL" id="JACRSQ010000012">
    <property type="protein sequence ID" value="MBC8543782.1"/>
    <property type="molecule type" value="Genomic_DNA"/>
</dbReference>
<comment type="similarity">
    <text evidence="1">Belongs to the GTP cyclohydrolase I type 2/NIF3 family.</text>
</comment>
<evidence type="ECO:0000256" key="2">
    <source>
        <dbReference type="ARBA" id="ARBA00022112"/>
    </source>
</evidence>
<dbReference type="AlphaFoldDB" id="A0A926HXH9"/>
<evidence type="ECO:0000256" key="1">
    <source>
        <dbReference type="ARBA" id="ARBA00006964"/>
    </source>
</evidence>
<dbReference type="FunFam" id="3.40.1390.30:FF:000001">
    <property type="entry name" value="GTP cyclohydrolase 1 type 2"/>
    <property type="match status" value="1"/>
</dbReference>
<dbReference type="GO" id="GO:0005737">
    <property type="term" value="C:cytoplasm"/>
    <property type="evidence" value="ECO:0007669"/>
    <property type="project" value="TreeGrafter"/>
</dbReference>
<dbReference type="RefSeq" id="WP_177720105.1">
    <property type="nucleotide sequence ID" value="NZ_JACRSQ010000012.1"/>
</dbReference>
<reference evidence="5" key="1">
    <citation type="submission" date="2020-08" db="EMBL/GenBank/DDBJ databases">
        <title>Genome public.</title>
        <authorList>
            <person name="Liu C."/>
            <person name="Sun Q."/>
        </authorList>
    </citation>
    <scope>NUCLEOTIDE SEQUENCE</scope>
    <source>
        <strain evidence="5">NSJ-32</strain>
    </source>
</reference>